<organism evidence="1 2">
    <name type="scientific">Nitrosomonas oligotropha</name>
    <dbReference type="NCBI Taxonomy" id="42354"/>
    <lineage>
        <taxon>Bacteria</taxon>
        <taxon>Pseudomonadati</taxon>
        <taxon>Pseudomonadota</taxon>
        <taxon>Betaproteobacteria</taxon>
        <taxon>Nitrosomonadales</taxon>
        <taxon>Nitrosomonadaceae</taxon>
        <taxon>Nitrosomonas</taxon>
    </lineage>
</organism>
<dbReference type="Gene3D" id="3.30.2310.20">
    <property type="entry name" value="RelE-like"/>
    <property type="match status" value="1"/>
</dbReference>
<dbReference type="RefSeq" id="WP_090314742.1">
    <property type="nucleotide sequence ID" value="NZ_FNOE01000001.1"/>
</dbReference>
<dbReference type="AlphaFoldDB" id="A0A1H8JSB5"/>
<name>A0A1H8JSB5_9PROT</name>
<evidence type="ECO:0000313" key="1">
    <source>
        <dbReference type="EMBL" id="SEN83589.1"/>
    </source>
</evidence>
<sequence length="92" mass="10375">MIKTFRHKGIETFFLTGKKAGIQPAHAEKLRILLTALDSAKQPEDMNAPSWKLHGLTGDLAGHYSVKVNGNWRMTFAFEGEDAVLVDYQDYH</sequence>
<keyword evidence="2" id="KW-1185">Reference proteome</keyword>
<dbReference type="PANTHER" id="PTHR40266:SF2">
    <property type="entry name" value="TOXIN HIGB-1"/>
    <property type="match status" value="1"/>
</dbReference>
<dbReference type="InterPro" id="IPR007711">
    <property type="entry name" value="HigB-1"/>
</dbReference>
<dbReference type="STRING" id="42354.SAMN05216333_101290"/>
<accession>A0A1H8JSB5</accession>
<dbReference type="Proteomes" id="UP000198814">
    <property type="component" value="Unassembled WGS sequence"/>
</dbReference>
<protein>
    <submittedName>
        <fullName evidence="1">Proteic killer suppression protein</fullName>
    </submittedName>
</protein>
<dbReference type="Pfam" id="PF05015">
    <property type="entry name" value="HigB-like_toxin"/>
    <property type="match status" value="1"/>
</dbReference>
<dbReference type="SUPFAM" id="SSF143011">
    <property type="entry name" value="RelE-like"/>
    <property type="match status" value="1"/>
</dbReference>
<dbReference type="InterPro" id="IPR035093">
    <property type="entry name" value="RelE/ParE_toxin_dom_sf"/>
</dbReference>
<gene>
    <name evidence="1" type="ORF">SAMN05216333_101290</name>
</gene>
<dbReference type="OrthoDB" id="9801102at2"/>
<dbReference type="PANTHER" id="PTHR40266">
    <property type="entry name" value="TOXIN HIGB-1"/>
    <property type="match status" value="1"/>
</dbReference>
<reference evidence="2" key="1">
    <citation type="submission" date="2016-10" db="EMBL/GenBank/DDBJ databases">
        <authorList>
            <person name="Varghese N."/>
            <person name="Submissions S."/>
        </authorList>
    </citation>
    <scope>NUCLEOTIDE SEQUENCE [LARGE SCALE GENOMIC DNA]</scope>
    <source>
        <strain evidence="2">Nm76</strain>
    </source>
</reference>
<dbReference type="EMBL" id="FODO01000001">
    <property type="protein sequence ID" value="SEN83589.1"/>
    <property type="molecule type" value="Genomic_DNA"/>
</dbReference>
<evidence type="ECO:0000313" key="2">
    <source>
        <dbReference type="Proteomes" id="UP000198814"/>
    </source>
</evidence>
<proteinExistence type="predicted"/>